<sequence length="560" mass="63279">MFLQVSFLLQSMFQLEVTKDNLGQYRPTPHPILVAPSTKTIAALIEKVGIDEVARRLQLREDKILAERMDPYRHGYEPDHWATADTLLSSPNVNELLILGGNRAGKSEYAAKRVAQVLSRYANKRVWCIHTTNMSSVQMQQPLVYKYLPAEFKTAKKTKITNVSFTQKNGFSENTFVLPNKSQCYFLNQSQDIKVIEGGEIDFLWIDEEINNDWLKTLRFRLASRSGKMLLTFTPISGYTSVVKEYMAGASITDWKPASLLKDAINVPGGDKGVMPHVAKCHKPNGRVMWYHSELNSYSPFSEIQRALHGRTNYEVKIRAYGYAESLAGSQFPRFGSWNVIPDDQIPQNGTNYMAVDPAGARNWFMLWLRVDEHGRKFIYREFPDISYGEWAIPGDKSDGKPGTAQRNGAGRGIADYKSLIRELEGREQISERFIDPRAGGTQAIGRDGGTSLIDLLQEDPDPMWFTPAAGVRVEEGISIINDWLAWDKDQPLLALHNEPNLYISENCRNLIYSMREWTGADGDKGATKDPVDVLRYLAVMNPVNETVSNYQPQGQIGSY</sequence>
<proteinExistence type="predicted"/>
<organism evidence="1">
    <name type="scientific">uncultured Caudovirales phage</name>
    <dbReference type="NCBI Taxonomy" id="2100421"/>
    <lineage>
        <taxon>Viruses</taxon>
        <taxon>Duplodnaviria</taxon>
        <taxon>Heunggongvirae</taxon>
        <taxon>Uroviricota</taxon>
        <taxon>Caudoviricetes</taxon>
        <taxon>Peduoviridae</taxon>
        <taxon>Maltschvirus</taxon>
        <taxon>Maltschvirus maltsch</taxon>
    </lineage>
</organism>
<accession>A0A6J5NKR1</accession>
<dbReference type="InterPro" id="IPR027417">
    <property type="entry name" value="P-loop_NTPase"/>
</dbReference>
<dbReference type="EMBL" id="LR796630">
    <property type="protein sequence ID" value="CAB4155974.1"/>
    <property type="molecule type" value="Genomic_DNA"/>
</dbReference>
<name>A0A6J5NKR1_9CAUD</name>
<protein>
    <submittedName>
        <fullName evidence="1">Terminase-like family</fullName>
    </submittedName>
</protein>
<dbReference type="Pfam" id="PF03237">
    <property type="entry name" value="Terminase_6N"/>
    <property type="match status" value="1"/>
</dbReference>
<dbReference type="Gene3D" id="3.40.50.300">
    <property type="entry name" value="P-loop containing nucleotide triphosphate hydrolases"/>
    <property type="match status" value="1"/>
</dbReference>
<evidence type="ECO:0000313" key="1">
    <source>
        <dbReference type="EMBL" id="CAB4155974.1"/>
    </source>
</evidence>
<dbReference type="Gene3D" id="3.30.420.280">
    <property type="match status" value="1"/>
</dbReference>
<reference evidence="1" key="1">
    <citation type="submission" date="2020-04" db="EMBL/GenBank/DDBJ databases">
        <authorList>
            <person name="Chiriac C."/>
            <person name="Salcher M."/>
            <person name="Ghai R."/>
            <person name="Kavagutti S V."/>
        </authorList>
    </citation>
    <scope>NUCLEOTIDE SEQUENCE</scope>
</reference>
<gene>
    <name evidence="1" type="ORF">UFOVP674_40</name>
</gene>